<dbReference type="GO" id="GO:0008270">
    <property type="term" value="F:zinc ion binding"/>
    <property type="evidence" value="ECO:0007669"/>
    <property type="project" value="UniProtKB-UniRule"/>
</dbReference>
<dbReference type="Gene3D" id="3.40.50.1220">
    <property type="entry name" value="TPP-binding domain"/>
    <property type="match status" value="1"/>
</dbReference>
<dbReference type="Gene3D" id="3.30.1600.10">
    <property type="entry name" value="SIR2/SIRT2 'Small Domain"/>
    <property type="match status" value="1"/>
</dbReference>
<feature type="binding site" evidence="3">
    <location>
        <begin position="33"/>
        <end position="52"/>
    </location>
    <ligand>
        <name>NAD(+)</name>
        <dbReference type="ChEBI" id="CHEBI:57540"/>
    </ligand>
</feature>
<keyword evidence="3 4" id="KW-0479">Metal-binding</keyword>
<dbReference type="SUPFAM" id="SSF52467">
    <property type="entry name" value="DHS-like NAD/FAD-binding domain"/>
    <property type="match status" value="1"/>
</dbReference>
<feature type="domain" description="Deacetylase sirtuin-type" evidence="5">
    <location>
        <begin position="11"/>
        <end position="273"/>
    </location>
</feature>
<comment type="cofactor">
    <cofactor evidence="3">
        <name>Zn(2+)</name>
        <dbReference type="ChEBI" id="CHEBI:29105"/>
    </cofactor>
    <text evidence="3">Binds 1 zinc ion per subunit.</text>
</comment>
<feature type="binding site" evidence="3">
    <location>
        <begin position="243"/>
        <end position="245"/>
    </location>
    <ligand>
        <name>NAD(+)</name>
        <dbReference type="ChEBI" id="CHEBI:57540"/>
    </ligand>
</feature>
<dbReference type="GO" id="GO:0005829">
    <property type="term" value="C:cytosol"/>
    <property type="evidence" value="ECO:0000318"/>
    <property type="project" value="GO_Central"/>
</dbReference>
<evidence type="ECO:0000259" key="5">
    <source>
        <dbReference type="PROSITE" id="PS50305"/>
    </source>
</evidence>
<dbReference type="PANTHER" id="PTHR11085:SF10">
    <property type="entry name" value="NAD-DEPENDENT PROTEIN DEACYLASE SIRTUIN-5, MITOCHONDRIAL-RELATED"/>
    <property type="match status" value="1"/>
</dbReference>
<dbReference type="GO" id="GO:0070403">
    <property type="term" value="F:NAD+ binding"/>
    <property type="evidence" value="ECO:0007669"/>
    <property type="project" value="UniProtKB-UniRule"/>
</dbReference>
<evidence type="ECO:0000256" key="2">
    <source>
        <dbReference type="ARBA" id="ARBA00023027"/>
    </source>
</evidence>
<dbReference type="Pfam" id="PF02146">
    <property type="entry name" value="SIR2"/>
    <property type="match status" value="1"/>
</dbReference>
<feature type="binding site" evidence="3 4">
    <location>
        <position position="175"/>
    </location>
    <ligand>
        <name>Zn(2+)</name>
        <dbReference type="ChEBI" id="CHEBI:29105"/>
    </ligand>
</feature>
<dbReference type="HOGENOM" id="CLU_023643_3_1_1"/>
<proteinExistence type="inferred from homology"/>
<dbReference type="OMA" id="LIHMHGE"/>
<dbReference type="GO" id="GO:0005739">
    <property type="term" value="C:mitochondrion"/>
    <property type="evidence" value="ECO:0000318"/>
    <property type="project" value="GO_Central"/>
</dbReference>
<dbReference type="InterPro" id="IPR029035">
    <property type="entry name" value="DHS-like_NAD/FAD-binding_dom"/>
</dbReference>
<dbReference type="STRING" id="45351.A7RMK8"/>
<accession>A7RMK8</accession>
<dbReference type="InterPro" id="IPR026590">
    <property type="entry name" value="Ssirtuin_cat_dom"/>
</dbReference>
<organism evidence="6 7">
    <name type="scientific">Nematostella vectensis</name>
    <name type="common">Starlet sea anemone</name>
    <dbReference type="NCBI Taxonomy" id="45351"/>
    <lineage>
        <taxon>Eukaryota</taxon>
        <taxon>Metazoa</taxon>
        <taxon>Cnidaria</taxon>
        <taxon>Anthozoa</taxon>
        <taxon>Hexacorallia</taxon>
        <taxon>Actiniaria</taxon>
        <taxon>Edwardsiidae</taxon>
        <taxon>Nematostella</taxon>
    </lineage>
</organism>
<feature type="binding site" evidence="3">
    <location>
        <position position="77"/>
    </location>
    <ligand>
        <name>substrate</name>
    </ligand>
</feature>
<dbReference type="InterPro" id="IPR050134">
    <property type="entry name" value="NAD-dep_sirtuin_deacylases"/>
</dbReference>
<dbReference type="PhylomeDB" id="A7RMK8"/>
<sequence>MSRIHTTASRPSSDKTKLKDLLSKAKNILFLTGAGISAESGIPTFRGAGGLWRTFSATDLATPGAFHTNPSLVWEFYSYRREVVLSKKPNPAHFAIAEFQKKMRNEGKQVWVVTQNIDELHKTAGAEDVIELHGTLFKTRCNHVTTQGSITLGIVLAPDPNAPDAKIPLTELPRCVRPECDALVRPHVVWFGEALDPVVLQQIEKVLGECDFCFIVGTSSVVYPAAGFAPMLAQRGVPVAEFNMEETSCTGQFSFHFQGKAGVTLPPILGIMN</sequence>
<evidence type="ECO:0000256" key="4">
    <source>
        <dbReference type="PROSITE-ProRule" id="PRU00236"/>
    </source>
</evidence>
<evidence type="ECO:0000256" key="3">
    <source>
        <dbReference type="HAMAP-Rule" id="MF_03160"/>
    </source>
</evidence>
<keyword evidence="2 3" id="KW-0520">NAD</keyword>
<dbReference type="InterPro" id="IPR027546">
    <property type="entry name" value="Sirtuin_class_III"/>
</dbReference>
<dbReference type="PANTHER" id="PTHR11085">
    <property type="entry name" value="NAD-DEPENDENT PROTEIN DEACYLASE SIRTUIN-5, MITOCHONDRIAL-RELATED"/>
    <property type="match status" value="1"/>
</dbReference>
<dbReference type="GO" id="GO:0036055">
    <property type="term" value="F:protein-succinyllysine desuccinylase activity"/>
    <property type="evidence" value="ECO:0000318"/>
    <property type="project" value="GO_Central"/>
</dbReference>
<comment type="catalytic activity">
    <reaction evidence="3">
        <text>N(6)-malonyl-L-lysyl-[protein] + NAD(+) + H2O = 2''-O-malonyl-ADP-D-ribose + nicotinamide + L-lysyl-[protein]</text>
        <dbReference type="Rhea" id="RHEA:47672"/>
        <dbReference type="Rhea" id="RHEA-COMP:9752"/>
        <dbReference type="Rhea" id="RHEA-COMP:11878"/>
        <dbReference type="ChEBI" id="CHEBI:15377"/>
        <dbReference type="ChEBI" id="CHEBI:17154"/>
        <dbReference type="ChEBI" id="CHEBI:29969"/>
        <dbReference type="ChEBI" id="CHEBI:57540"/>
        <dbReference type="ChEBI" id="CHEBI:87831"/>
        <dbReference type="ChEBI" id="CHEBI:87833"/>
    </reaction>
</comment>
<evidence type="ECO:0000313" key="7">
    <source>
        <dbReference type="Proteomes" id="UP000001593"/>
    </source>
</evidence>
<dbReference type="GO" id="GO:0061697">
    <property type="term" value="F:protein-glutaryllysine deglutarylase activity"/>
    <property type="evidence" value="ECO:0000318"/>
    <property type="project" value="GO_Central"/>
</dbReference>
<feature type="binding site" evidence="3">
    <location>
        <begin position="115"/>
        <end position="118"/>
    </location>
    <ligand>
        <name>NAD(+)</name>
        <dbReference type="ChEBI" id="CHEBI:57540"/>
    </ligand>
</feature>
<dbReference type="Proteomes" id="UP000001593">
    <property type="component" value="Unassembled WGS sequence"/>
</dbReference>
<reference evidence="6 7" key="1">
    <citation type="journal article" date="2007" name="Science">
        <title>Sea anemone genome reveals ancestral eumetazoan gene repertoire and genomic organization.</title>
        <authorList>
            <person name="Putnam N.H."/>
            <person name="Srivastava M."/>
            <person name="Hellsten U."/>
            <person name="Dirks B."/>
            <person name="Chapman J."/>
            <person name="Salamov A."/>
            <person name="Terry A."/>
            <person name="Shapiro H."/>
            <person name="Lindquist E."/>
            <person name="Kapitonov V.V."/>
            <person name="Jurka J."/>
            <person name="Genikhovich G."/>
            <person name="Grigoriev I.V."/>
            <person name="Lucas S.M."/>
            <person name="Steele R.E."/>
            <person name="Finnerty J.R."/>
            <person name="Technau U."/>
            <person name="Martindale M.Q."/>
            <person name="Rokhsar D.S."/>
        </authorList>
    </citation>
    <scope>NUCLEOTIDE SEQUENCE [LARGE SCALE GENOMIC DNA]</scope>
    <source>
        <strain evidence="7">CH2 X CH6</strain>
    </source>
</reference>
<comment type="catalytic activity">
    <reaction evidence="3">
        <text>N(6)-succinyl-L-lysyl-[protein] + NAD(+) + H2O = 2''-O-succinyl-ADP-D-ribose + nicotinamide + L-lysyl-[protein]</text>
        <dbReference type="Rhea" id="RHEA:47668"/>
        <dbReference type="Rhea" id="RHEA-COMP:9752"/>
        <dbReference type="Rhea" id="RHEA-COMP:11877"/>
        <dbReference type="ChEBI" id="CHEBI:15377"/>
        <dbReference type="ChEBI" id="CHEBI:17154"/>
        <dbReference type="ChEBI" id="CHEBI:29969"/>
        <dbReference type="ChEBI" id="CHEBI:57540"/>
        <dbReference type="ChEBI" id="CHEBI:87830"/>
        <dbReference type="ChEBI" id="CHEBI:87832"/>
    </reaction>
</comment>
<dbReference type="FunCoup" id="A7RMK8">
    <property type="interactions" value="17"/>
</dbReference>
<dbReference type="PROSITE" id="PS50305">
    <property type="entry name" value="SIRTUIN"/>
    <property type="match status" value="1"/>
</dbReference>
<dbReference type="EC" id="2.3.1.-" evidence="3"/>
<evidence type="ECO:0000256" key="1">
    <source>
        <dbReference type="ARBA" id="ARBA00022679"/>
    </source>
</evidence>
<feature type="binding site" evidence="3 4">
    <location>
        <position position="141"/>
    </location>
    <ligand>
        <name>Zn(2+)</name>
        <dbReference type="ChEBI" id="CHEBI:29105"/>
    </ligand>
</feature>
<dbReference type="AlphaFoldDB" id="A7RMK8"/>
<comment type="function">
    <text evidence="3">NAD-dependent lysine demalonylase, desuccinylase and deglutarylase that specifically removes malonyl, succinyl and glutaryl groups on target proteins. Has weak NAD-dependent protein deacetylase activity; however this activity may not be physiologically relevant in vivo.</text>
</comment>
<feature type="binding site" evidence="3">
    <location>
        <position position="80"/>
    </location>
    <ligand>
        <name>substrate</name>
    </ligand>
</feature>
<dbReference type="CDD" id="cd01412">
    <property type="entry name" value="SIRT5_Af1_CobB"/>
    <property type="match status" value="1"/>
</dbReference>
<gene>
    <name evidence="6" type="ORF">NEMVEDRAFT_v1g86891</name>
</gene>
<dbReference type="HAMAP" id="MF_01121">
    <property type="entry name" value="Sirtuin_ClassIII"/>
    <property type="match status" value="1"/>
</dbReference>
<keyword evidence="1 3" id="KW-0808">Transferase</keyword>
<keyword evidence="3 4" id="KW-0862">Zinc</keyword>
<dbReference type="InterPro" id="IPR026591">
    <property type="entry name" value="Sirtuin_cat_small_dom_sf"/>
</dbReference>
<dbReference type="GO" id="GO:0036054">
    <property type="term" value="F:protein-malonyllysine demalonylase activity"/>
    <property type="evidence" value="ECO:0000318"/>
    <property type="project" value="GO_Central"/>
</dbReference>
<dbReference type="InParanoid" id="A7RMK8"/>
<feature type="binding site" evidence="3">
    <location>
        <position position="261"/>
    </location>
    <ligand>
        <name>NAD(+)</name>
        <dbReference type="ChEBI" id="CHEBI:57540"/>
    </ligand>
</feature>
<comment type="caution">
    <text evidence="3">Lacks conserved residue(s) required for the propagation of feature annotation.</text>
</comment>
<feature type="active site" description="Proton acceptor" evidence="3 4">
    <location>
        <position position="133"/>
    </location>
</feature>
<keyword evidence="3" id="KW-0496">Mitochondrion</keyword>
<comment type="catalytic activity">
    <reaction evidence="3">
        <text>N(6)-glutaryl-L-lysyl-[protein] + NAD(+) + H2O = 2''-O-glutaryl-ADP-D-ribose + nicotinamide + L-lysyl-[protein]</text>
        <dbReference type="Rhea" id="RHEA:47664"/>
        <dbReference type="Rhea" id="RHEA-COMP:9752"/>
        <dbReference type="Rhea" id="RHEA-COMP:11875"/>
        <dbReference type="ChEBI" id="CHEBI:15377"/>
        <dbReference type="ChEBI" id="CHEBI:17154"/>
        <dbReference type="ChEBI" id="CHEBI:29969"/>
        <dbReference type="ChEBI" id="CHEBI:57540"/>
        <dbReference type="ChEBI" id="CHEBI:87828"/>
        <dbReference type="ChEBI" id="CHEBI:87829"/>
    </reaction>
</comment>
<keyword evidence="7" id="KW-1185">Reference proteome</keyword>
<dbReference type="InterPro" id="IPR003000">
    <property type="entry name" value="Sirtuin"/>
</dbReference>
<dbReference type="GO" id="GO:0005759">
    <property type="term" value="C:mitochondrial matrix"/>
    <property type="evidence" value="ECO:0000318"/>
    <property type="project" value="GO_Central"/>
</dbReference>
<feature type="binding site" evidence="3">
    <location>
        <begin position="217"/>
        <end position="219"/>
    </location>
    <ligand>
        <name>NAD(+)</name>
        <dbReference type="ChEBI" id="CHEBI:57540"/>
    </ligand>
</feature>
<protein>
    <recommendedName>
        <fullName evidence="3">NAD-dependent protein deacylase</fullName>
        <ecNumber evidence="3">2.3.1.-</ecNumber>
    </recommendedName>
    <alternativeName>
        <fullName evidence="3">Regulatory protein SIR2 homolog 5</fullName>
    </alternativeName>
</protein>
<dbReference type="GO" id="GO:0017136">
    <property type="term" value="F:histone deacetylase activity, NAD-dependent"/>
    <property type="evidence" value="ECO:0000318"/>
    <property type="project" value="GO_Central"/>
</dbReference>
<feature type="binding site" evidence="4">
    <location>
        <position position="180"/>
    </location>
    <ligand>
        <name>Zn(2+)</name>
        <dbReference type="ChEBI" id="CHEBI:29105"/>
    </ligand>
</feature>
<dbReference type="EMBL" id="DS469520">
    <property type="protein sequence ID" value="EDO47362.1"/>
    <property type="molecule type" value="Genomic_DNA"/>
</dbReference>
<dbReference type="eggNOG" id="KOG2684">
    <property type="taxonomic scope" value="Eukaryota"/>
</dbReference>
<comment type="similarity">
    <text evidence="3">Belongs to the sirtuin family. Class III subfamily.</text>
</comment>
<comment type="subcellular location">
    <subcellularLocation>
        <location evidence="3">Mitochondrion</location>
    </subcellularLocation>
</comment>
<evidence type="ECO:0000313" key="6">
    <source>
        <dbReference type="EMBL" id="EDO47362.1"/>
    </source>
</evidence>
<name>A7RMK8_NEMVE</name>
<dbReference type="GO" id="GO:0005634">
    <property type="term" value="C:nucleus"/>
    <property type="evidence" value="ECO:0000318"/>
    <property type="project" value="GO_Central"/>
</dbReference>
<comment type="domain">
    <text evidence="3">In contrast to class I sirtuins, class III sirtuins have only weak deacetylase activity. Difference in substrate specificity is probably due to a larger hydrophobic pocket with 2 residues (Tyr-77 and Arg-80) that bind to malonylated and succinylated substrates and define the specificity.</text>
</comment>